<protein>
    <submittedName>
        <fullName evidence="3">DUF5129 domain-containing protein</fullName>
    </submittedName>
</protein>
<feature type="region of interest" description="Disordered" evidence="1">
    <location>
        <begin position="421"/>
        <end position="443"/>
    </location>
</feature>
<reference evidence="3 4" key="1">
    <citation type="submission" date="2018-07" db="EMBL/GenBank/DDBJ databases">
        <title>Complete genome sequencing of Ornithinimicrobium sp. AMA3305.</title>
        <authorList>
            <person name="Bae J.-W."/>
        </authorList>
    </citation>
    <scope>NUCLEOTIDE SEQUENCE [LARGE SCALE GENOMIC DNA]</scope>
    <source>
        <strain evidence="3 4">AMA3305</strain>
    </source>
</reference>
<evidence type="ECO:0000256" key="1">
    <source>
        <dbReference type="SAM" id="MobiDB-lite"/>
    </source>
</evidence>
<dbReference type="Gene3D" id="3.10.310.50">
    <property type="match status" value="1"/>
</dbReference>
<evidence type="ECO:0000313" key="3">
    <source>
        <dbReference type="EMBL" id="AXH95724.1"/>
    </source>
</evidence>
<evidence type="ECO:0000313" key="4">
    <source>
        <dbReference type="Proteomes" id="UP000253790"/>
    </source>
</evidence>
<dbReference type="AlphaFoldDB" id="A0A345NL16"/>
<dbReference type="EMBL" id="CP031229">
    <property type="protein sequence ID" value="AXH95724.1"/>
    <property type="molecule type" value="Genomic_DNA"/>
</dbReference>
<dbReference type="Pfam" id="PF17173">
    <property type="entry name" value="DUF5129"/>
    <property type="match status" value="1"/>
</dbReference>
<sequence>MVAVAGVVAVGGAGMSVRQRVVLGTLATLGVAGGSVGWYAASAPDQTATGLEVVDTADVLYEPDLQAAVQDLRFHEPTEVAVYTHRGGADALTNDHALNNAVRDYALEQGDWVSADGQKFADGLFLFAVDPEGRLVGTYFGEDRKVSTDSQQKIQEAAKPDFRAGQWTAGTVAGIEEAASRINAPAVRRGGGVVGLSVASLATLFGAGGWVGVGAVRAGRSRRARADGDRRMAEVVADYEVTELHARLIPEGSRYGGLMLRRYDEYRSGFRELTDLGNQARAVDEKDYDRKETLRVLTAYRDKAVAMDELDDVIADTAAFLNHDRAWLEAWQRQVEPIRTDLDQVEEMLAELPKELRGLPEAQEVRTYASGVRTELDRLRGALEDRSVSPDDALDRLRTTRDDLGGRLYALGRTVAQEFGEDAAEQQAMERAMSEQRSQRRSEPTIISYSYPAWTWFDVGSFRTGFSSGRSDVEASRSSGGGSTSGYSGGGSFSGAGSSSRF</sequence>
<name>A0A345NL16_9MICO</name>
<proteinExistence type="predicted"/>
<accession>A0A345NL16</accession>
<feature type="compositionally biased region" description="Basic and acidic residues" evidence="1">
    <location>
        <begin position="432"/>
        <end position="443"/>
    </location>
</feature>
<dbReference type="InterPro" id="IPR033435">
    <property type="entry name" value="DUF5129"/>
</dbReference>
<feature type="region of interest" description="Disordered" evidence="1">
    <location>
        <begin position="468"/>
        <end position="502"/>
    </location>
</feature>
<evidence type="ECO:0000259" key="2">
    <source>
        <dbReference type="Pfam" id="PF17173"/>
    </source>
</evidence>
<gene>
    <name evidence="3" type="ORF">DV701_05935</name>
</gene>
<feature type="compositionally biased region" description="Gly residues" evidence="1">
    <location>
        <begin position="479"/>
        <end position="494"/>
    </location>
</feature>
<dbReference type="OrthoDB" id="3249697at2"/>
<feature type="domain" description="DUF5129" evidence="2">
    <location>
        <begin position="53"/>
        <end position="397"/>
    </location>
</feature>
<dbReference type="Proteomes" id="UP000253790">
    <property type="component" value="Chromosome"/>
</dbReference>
<keyword evidence="4" id="KW-1185">Reference proteome</keyword>
<organism evidence="3 4">
    <name type="scientific">Ornithinimicrobium avium</name>
    <dbReference type="NCBI Taxonomy" id="2283195"/>
    <lineage>
        <taxon>Bacteria</taxon>
        <taxon>Bacillati</taxon>
        <taxon>Actinomycetota</taxon>
        <taxon>Actinomycetes</taxon>
        <taxon>Micrococcales</taxon>
        <taxon>Ornithinimicrobiaceae</taxon>
        <taxon>Ornithinimicrobium</taxon>
    </lineage>
</organism>
<dbReference type="KEGG" id="orn:DV701_05935"/>